<evidence type="ECO:0000313" key="1">
    <source>
        <dbReference type="EMBL" id="AWV98463.1"/>
    </source>
</evidence>
<protein>
    <recommendedName>
        <fullName evidence="3">NRDE family protein</fullName>
    </recommendedName>
</protein>
<dbReference type="InterPro" id="IPR008551">
    <property type="entry name" value="TANGO2"/>
</dbReference>
<keyword evidence="2" id="KW-1185">Reference proteome</keyword>
<evidence type="ECO:0008006" key="3">
    <source>
        <dbReference type="Google" id="ProtNLM"/>
    </source>
</evidence>
<reference evidence="1 2" key="1">
    <citation type="submission" date="2018-05" db="EMBL/GenBank/DDBJ databases">
        <title>Complete genome sequence of Arcticibacterium luteifluviistationis SM1504T, a cytophagaceae bacterium isolated from Arctic surface seawater.</title>
        <authorList>
            <person name="Li Y."/>
            <person name="Qin Q.-L."/>
        </authorList>
    </citation>
    <scope>NUCLEOTIDE SEQUENCE [LARGE SCALE GENOMIC DNA]</scope>
    <source>
        <strain evidence="1 2">SM1504</strain>
    </source>
</reference>
<name>A0A2Z4GC05_9BACT</name>
<sequence>MCTVTYLPVNNGYFLTSNRDEKTARPTLKPELYCTKNGKWIYPKDMIAGGSWIAVGEQKARCLLNGAMENHLPNTKQYKRSRGQVLLESLEFKDDRNFIEHVDLSETEPFTLILIDNTNKKFYLELKWDGKRKLVHELPINVPRIWSSVTLYSESIIEGRRAWYAKWLSSEVIQAEKMLEFHLFKHTDNSFENVLMERNNGDLKTVSVSQIVRYKDHSYFKYLDLLDNSQINHQLNPTELCIQDGQ</sequence>
<evidence type="ECO:0000313" key="2">
    <source>
        <dbReference type="Proteomes" id="UP000249873"/>
    </source>
</evidence>
<dbReference type="RefSeq" id="WP_111371656.1">
    <property type="nucleotide sequence ID" value="NZ_CP029480.1"/>
</dbReference>
<proteinExistence type="predicted"/>
<organism evidence="1 2">
    <name type="scientific">Arcticibacterium luteifluviistationis</name>
    <dbReference type="NCBI Taxonomy" id="1784714"/>
    <lineage>
        <taxon>Bacteria</taxon>
        <taxon>Pseudomonadati</taxon>
        <taxon>Bacteroidota</taxon>
        <taxon>Cytophagia</taxon>
        <taxon>Cytophagales</taxon>
        <taxon>Leadbetterellaceae</taxon>
        <taxon>Arcticibacterium</taxon>
    </lineage>
</organism>
<dbReference type="EMBL" id="CP029480">
    <property type="protein sequence ID" value="AWV98463.1"/>
    <property type="molecule type" value="Genomic_DNA"/>
</dbReference>
<dbReference type="OrthoDB" id="4380123at2"/>
<dbReference type="Pfam" id="PF05742">
    <property type="entry name" value="TANGO2"/>
    <property type="match status" value="1"/>
</dbReference>
<dbReference type="KEGG" id="als:DJ013_09880"/>
<gene>
    <name evidence="1" type="ORF">DJ013_09880</name>
</gene>
<dbReference type="Proteomes" id="UP000249873">
    <property type="component" value="Chromosome"/>
</dbReference>
<accession>A0A2Z4GC05</accession>
<dbReference type="AlphaFoldDB" id="A0A2Z4GC05"/>